<keyword evidence="3" id="KW-1185">Reference proteome</keyword>
<dbReference type="PANTHER" id="PTHR37318">
    <property type="entry name" value="BSL7504 PROTEIN"/>
    <property type="match status" value="1"/>
</dbReference>
<feature type="domain" description="Winged helix DNA-binding" evidence="1">
    <location>
        <begin position="16"/>
        <end position="93"/>
    </location>
</feature>
<gene>
    <name evidence="2" type="ORF">NP075_01540</name>
</gene>
<dbReference type="EMBL" id="CP101989">
    <property type="protein sequence ID" value="UUI65451.1"/>
    <property type="molecule type" value="Genomic_DNA"/>
</dbReference>
<protein>
    <submittedName>
        <fullName evidence="2">Transcriptional regulator</fullName>
    </submittedName>
</protein>
<sequence>MSARPVFDELIHAPNRLQVCAMLAPVDALEFGAVRDSLGVSDSVLSKHVRVLTEAGYVSVAKVPHASRTRTWLTLTDAGRTALDGHLAELRRIAGMAGGVADRPT</sequence>
<name>A0ABY5K925_9CELL</name>
<evidence type="ECO:0000313" key="3">
    <source>
        <dbReference type="Proteomes" id="UP001317322"/>
    </source>
</evidence>
<evidence type="ECO:0000313" key="2">
    <source>
        <dbReference type="EMBL" id="UUI65451.1"/>
    </source>
</evidence>
<dbReference type="InterPro" id="IPR036390">
    <property type="entry name" value="WH_DNA-bd_sf"/>
</dbReference>
<dbReference type="RefSeq" id="WP_227564733.1">
    <property type="nucleotide sequence ID" value="NZ_CP101989.1"/>
</dbReference>
<evidence type="ECO:0000259" key="1">
    <source>
        <dbReference type="Pfam" id="PF13601"/>
    </source>
</evidence>
<organism evidence="2 3">
    <name type="scientific">Cellulomonas wangsupingiae</name>
    <dbReference type="NCBI Taxonomy" id="2968085"/>
    <lineage>
        <taxon>Bacteria</taxon>
        <taxon>Bacillati</taxon>
        <taxon>Actinomycetota</taxon>
        <taxon>Actinomycetes</taxon>
        <taxon>Micrococcales</taxon>
        <taxon>Cellulomonadaceae</taxon>
        <taxon>Cellulomonas</taxon>
    </lineage>
</organism>
<dbReference type="InterPro" id="IPR036388">
    <property type="entry name" value="WH-like_DNA-bd_sf"/>
</dbReference>
<dbReference type="SUPFAM" id="SSF46785">
    <property type="entry name" value="Winged helix' DNA-binding domain"/>
    <property type="match status" value="1"/>
</dbReference>
<dbReference type="Pfam" id="PF13601">
    <property type="entry name" value="HTH_34"/>
    <property type="match status" value="1"/>
</dbReference>
<dbReference type="Gene3D" id="1.10.10.10">
    <property type="entry name" value="Winged helix-like DNA-binding domain superfamily/Winged helix DNA-binding domain"/>
    <property type="match status" value="1"/>
</dbReference>
<dbReference type="Proteomes" id="UP001317322">
    <property type="component" value="Chromosome"/>
</dbReference>
<proteinExistence type="predicted"/>
<dbReference type="PANTHER" id="PTHR37318:SF1">
    <property type="entry name" value="BSL7504 PROTEIN"/>
    <property type="match status" value="1"/>
</dbReference>
<dbReference type="InterPro" id="IPR027395">
    <property type="entry name" value="WH_DNA-bd_dom"/>
</dbReference>
<reference evidence="2 3" key="1">
    <citation type="submission" date="2022-07" db="EMBL/GenBank/DDBJ databases">
        <title>Novel species in genus cellulomonas.</title>
        <authorList>
            <person name="Ye L."/>
        </authorList>
    </citation>
    <scope>NUCLEOTIDE SEQUENCE [LARGE SCALE GENOMIC DNA]</scope>
    <source>
        <strain evidence="3">zg-Y908</strain>
    </source>
</reference>
<accession>A0ABY5K925</accession>